<dbReference type="OrthoDB" id="5459027at2"/>
<accession>E1K0I2</accession>
<organism evidence="2 3">
    <name type="scientific">Solidesulfovibrio fructosivorans JJ]</name>
    <dbReference type="NCBI Taxonomy" id="596151"/>
    <lineage>
        <taxon>Bacteria</taxon>
        <taxon>Pseudomonadati</taxon>
        <taxon>Thermodesulfobacteriota</taxon>
        <taxon>Desulfovibrionia</taxon>
        <taxon>Desulfovibrionales</taxon>
        <taxon>Desulfovibrionaceae</taxon>
        <taxon>Solidesulfovibrio</taxon>
    </lineage>
</organism>
<dbReference type="STRING" id="596151.DesfrDRAFT_3382"/>
<keyword evidence="3" id="KW-1185">Reference proteome</keyword>
<keyword evidence="1" id="KW-1133">Transmembrane helix</keyword>
<feature type="transmembrane region" description="Helical" evidence="1">
    <location>
        <begin position="79"/>
        <end position="96"/>
    </location>
</feature>
<sequence>MLSLRYAMVLFVLYFMFFWLFYRFYFRPRIYLLLLAEHSYMDHYIDKLPHMCDRPDERLGMIEFMLAKRKRFVRTMRQFVFTATAVYVALLIIGATL</sequence>
<comment type="caution">
    <text evidence="2">The sequence shown here is derived from an EMBL/GenBank/DDBJ whole genome shotgun (WGS) entry which is preliminary data.</text>
</comment>
<dbReference type="AlphaFoldDB" id="E1K0I2"/>
<evidence type="ECO:0000313" key="3">
    <source>
        <dbReference type="Proteomes" id="UP000006250"/>
    </source>
</evidence>
<name>E1K0I2_SOLFR</name>
<dbReference type="Proteomes" id="UP000006250">
    <property type="component" value="Unassembled WGS sequence"/>
</dbReference>
<keyword evidence="1" id="KW-0812">Transmembrane</keyword>
<keyword evidence="1" id="KW-0472">Membrane</keyword>
<dbReference type="EMBL" id="AECZ01000031">
    <property type="protein sequence ID" value="EFL49834.1"/>
    <property type="molecule type" value="Genomic_DNA"/>
</dbReference>
<reference evidence="2 3" key="1">
    <citation type="submission" date="2010-08" db="EMBL/GenBank/DDBJ databases">
        <title>The draft genome of Desulfovibrio fructosovorans JJ.</title>
        <authorList>
            <consortium name="US DOE Joint Genome Institute (JGI-PGF)"/>
            <person name="Lucas S."/>
            <person name="Copeland A."/>
            <person name="Lapidus A."/>
            <person name="Cheng J.-F."/>
            <person name="Bruce D."/>
            <person name="Goodwin L."/>
            <person name="Pitluck S."/>
            <person name="Land M.L."/>
            <person name="Hauser L."/>
            <person name="Chang Y.-J."/>
            <person name="Jeffries C."/>
            <person name="Wall J.D."/>
            <person name="Stahl D.A."/>
            <person name="Arkin A.P."/>
            <person name="Dehal P."/>
            <person name="Stolyar S.M."/>
            <person name="Hazen T.C."/>
            <person name="Woyke T.J."/>
        </authorList>
    </citation>
    <scope>NUCLEOTIDE SEQUENCE [LARGE SCALE GENOMIC DNA]</scope>
    <source>
        <strain evidence="2 3">JJ</strain>
    </source>
</reference>
<proteinExistence type="predicted"/>
<protein>
    <submittedName>
        <fullName evidence="2">Uncharacterized protein</fullName>
    </submittedName>
</protein>
<evidence type="ECO:0000256" key="1">
    <source>
        <dbReference type="SAM" id="Phobius"/>
    </source>
</evidence>
<feature type="transmembrane region" description="Helical" evidence="1">
    <location>
        <begin position="6"/>
        <end position="25"/>
    </location>
</feature>
<dbReference type="eggNOG" id="ENOG50317YX">
    <property type="taxonomic scope" value="Bacteria"/>
</dbReference>
<gene>
    <name evidence="2" type="ORF">DesfrDRAFT_3382</name>
</gene>
<evidence type="ECO:0000313" key="2">
    <source>
        <dbReference type="EMBL" id="EFL49834.1"/>
    </source>
</evidence>